<reference evidence="2" key="1">
    <citation type="submission" date="2016-11" db="UniProtKB">
        <authorList>
            <consortium name="WormBaseParasite"/>
        </authorList>
    </citation>
    <scope>IDENTIFICATION</scope>
</reference>
<dbReference type="AlphaFoldDB" id="A0A1I7XIG6"/>
<accession>A0A1I7XIG6</accession>
<proteinExistence type="predicted"/>
<evidence type="ECO:0000313" key="1">
    <source>
        <dbReference type="Proteomes" id="UP000095283"/>
    </source>
</evidence>
<dbReference type="Proteomes" id="UP000095283">
    <property type="component" value="Unplaced"/>
</dbReference>
<sequence length="86" mass="10222">MQEKTEMRKLLTYLFQLKTFDDVNDEVLKRFPSLENYIDITVIENHFCAIHEKLPINSSKFKRLWGYVVIASKQWSLRNLANACQV</sequence>
<organism evidence="1 2">
    <name type="scientific">Heterorhabditis bacteriophora</name>
    <name type="common">Entomopathogenic nematode worm</name>
    <dbReference type="NCBI Taxonomy" id="37862"/>
    <lineage>
        <taxon>Eukaryota</taxon>
        <taxon>Metazoa</taxon>
        <taxon>Ecdysozoa</taxon>
        <taxon>Nematoda</taxon>
        <taxon>Chromadorea</taxon>
        <taxon>Rhabditida</taxon>
        <taxon>Rhabditina</taxon>
        <taxon>Rhabditomorpha</taxon>
        <taxon>Strongyloidea</taxon>
        <taxon>Heterorhabditidae</taxon>
        <taxon>Heterorhabditis</taxon>
    </lineage>
</organism>
<protein>
    <submittedName>
        <fullName evidence="2">NusB domain-containing protein</fullName>
    </submittedName>
</protein>
<name>A0A1I7XIG6_HETBA</name>
<dbReference type="WBParaSite" id="Hba_17110">
    <property type="protein sequence ID" value="Hba_17110"/>
    <property type="gene ID" value="Hba_17110"/>
</dbReference>
<keyword evidence="1" id="KW-1185">Reference proteome</keyword>
<evidence type="ECO:0000313" key="2">
    <source>
        <dbReference type="WBParaSite" id="Hba_17110"/>
    </source>
</evidence>